<evidence type="ECO:0000256" key="3">
    <source>
        <dbReference type="ARBA" id="ARBA00022598"/>
    </source>
</evidence>
<evidence type="ECO:0000313" key="9">
    <source>
        <dbReference type="EMBL" id="OME67263.1"/>
    </source>
</evidence>
<evidence type="ECO:0000256" key="5">
    <source>
        <dbReference type="ARBA" id="ARBA00022840"/>
    </source>
</evidence>
<dbReference type="GO" id="GO:0004329">
    <property type="term" value="F:formate-tetrahydrofolate ligase activity"/>
    <property type="evidence" value="ECO:0007669"/>
    <property type="project" value="UniProtKB-UniRule"/>
</dbReference>
<evidence type="ECO:0000256" key="2">
    <source>
        <dbReference type="ARBA" id="ARBA00022563"/>
    </source>
</evidence>
<dbReference type="CDD" id="cd00477">
    <property type="entry name" value="FTHFS"/>
    <property type="match status" value="1"/>
</dbReference>
<comment type="catalytic activity">
    <reaction evidence="6 8">
        <text>(6S)-5,6,7,8-tetrahydrofolate + formate + ATP = (6R)-10-formyltetrahydrofolate + ADP + phosphate</text>
        <dbReference type="Rhea" id="RHEA:20221"/>
        <dbReference type="ChEBI" id="CHEBI:15740"/>
        <dbReference type="ChEBI" id="CHEBI:30616"/>
        <dbReference type="ChEBI" id="CHEBI:43474"/>
        <dbReference type="ChEBI" id="CHEBI:57453"/>
        <dbReference type="ChEBI" id="CHEBI:195366"/>
        <dbReference type="ChEBI" id="CHEBI:456216"/>
        <dbReference type="EC" id="6.3.4.3"/>
    </reaction>
</comment>
<feature type="binding site" evidence="8">
    <location>
        <begin position="53"/>
        <end position="60"/>
    </location>
    <ligand>
        <name>ATP</name>
        <dbReference type="ChEBI" id="CHEBI:30616"/>
    </ligand>
</feature>
<dbReference type="EC" id="6.3.4.3" evidence="8"/>
<dbReference type="OrthoDB" id="9761733at2"/>
<reference evidence="9 10" key="1">
    <citation type="submission" date="2016-11" db="EMBL/GenBank/DDBJ databases">
        <title>Paenibacillus species isolates.</title>
        <authorList>
            <person name="Beno S.M."/>
        </authorList>
    </citation>
    <scope>NUCLEOTIDE SEQUENCE [LARGE SCALE GENOMIC DNA]</scope>
    <source>
        <strain evidence="9 10">FSL H7-0443</strain>
    </source>
</reference>
<dbReference type="PROSITE" id="PS00721">
    <property type="entry name" value="FTHFS_1"/>
    <property type="match status" value="1"/>
</dbReference>
<proteinExistence type="inferred from homology"/>
<dbReference type="GO" id="GO:0005524">
    <property type="term" value="F:ATP binding"/>
    <property type="evidence" value="ECO:0007669"/>
    <property type="project" value="UniProtKB-UniRule"/>
</dbReference>
<keyword evidence="2 8" id="KW-0554">One-carbon metabolism</keyword>
<dbReference type="RefSeq" id="WP_076285629.1">
    <property type="nucleotide sequence ID" value="NZ_MPTW01000012.1"/>
</dbReference>
<keyword evidence="3 8" id="KW-0436">Ligase</keyword>
<comment type="pathway">
    <text evidence="1 8">One-carbon metabolism; tetrahydrofolate interconversion.</text>
</comment>
<dbReference type="AlphaFoldDB" id="A0A1R0ZD27"/>
<gene>
    <name evidence="8" type="primary">fhs</name>
    <name evidence="9" type="ORF">BSK65_19875</name>
</gene>
<sequence>MKLITEVAAQAGIDEEHLELYGKYKSKLSPSLWEDMKNKPDGKLVLVTAVNPTPAGEGKTLTTIGLAQALNAAGVKTVAALREPSLGPCLGMKGGATGGGKSQIIPADEINLHFTGDIHAVTSAHNLLSAMIDNHIYQGNELGLDPQRIVWKRVMDMNDRSLRNIVTGLGDGNGAVRESGFQITTASEIMAVLCLCDNLSDLKKRLNRILIGYDQEGQPITAEQIGAVEAMTALLKEAVKPNLVQTLEGTPVIVHGGPFANIAHGCSSVIGTRYALKLGDVVVTEAGFGADLGAEKFMDIKCRQAGLTPSAAVLVVTVKSLKYNGGVPKNELQTENRSALRSGLSNLERHVENLGKFGVPVLVAINHFEGDSPEEINDVVEACRRLNVPAAISKVWAEGSAGGQELASELKKLLDHSDTERFAPLYENELDISSKITKIVREIYRGAEVNFSPAAKRSLAVIERLGLNNLQVCMAKTPYSFSDQPRLLGAPEGFMVGIRDITLSLGAGFAVVITGNIVTMPGLPAKPAAEALWMDEDGVIHGLV</sequence>
<dbReference type="Proteomes" id="UP000187425">
    <property type="component" value="Unassembled WGS sequence"/>
</dbReference>
<protein>
    <recommendedName>
        <fullName evidence="8">Formate--tetrahydrofolate ligase</fullName>
        <ecNumber evidence="8">6.3.4.3</ecNumber>
    </recommendedName>
    <alternativeName>
        <fullName evidence="8">Formyltetrahydrofolate synthetase</fullName>
        <shortName evidence="8">FHS</shortName>
        <shortName evidence="8">FTHFS</shortName>
    </alternativeName>
</protein>
<dbReference type="Gene3D" id="3.40.50.300">
    <property type="entry name" value="P-loop containing nucleotide triphosphate hydrolases"/>
    <property type="match status" value="1"/>
</dbReference>
<name>A0A1R0ZD27_9BACL</name>
<dbReference type="HAMAP" id="MF_01543">
    <property type="entry name" value="FTHFS"/>
    <property type="match status" value="1"/>
</dbReference>
<dbReference type="UniPathway" id="UPA00193"/>
<keyword evidence="4 8" id="KW-0547">Nucleotide-binding</keyword>
<dbReference type="Gene3D" id="3.30.1510.10">
    <property type="entry name" value="Domain 2, N(10)-formyltetrahydrofolate synthetase"/>
    <property type="match status" value="1"/>
</dbReference>
<evidence type="ECO:0000256" key="7">
    <source>
        <dbReference type="ARBA" id="ARBA00061363"/>
    </source>
</evidence>
<dbReference type="SUPFAM" id="SSF52540">
    <property type="entry name" value="P-loop containing nucleoside triphosphate hydrolases"/>
    <property type="match status" value="1"/>
</dbReference>
<evidence type="ECO:0000256" key="1">
    <source>
        <dbReference type="ARBA" id="ARBA00004777"/>
    </source>
</evidence>
<evidence type="ECO:0000256" key="6">
    <source>
        <dbReference type="ARBA" id="ARBA00049033"/>
    </source>
</evidence>
<accession>A0A1R0ZD27</accession>
<dbReference type="Pfam" id="PF01268">
    <property type="entry name" value="FTHFS"/>
    <property type="match status" value="1"/>
</dbReference>
<evidence type="ECO:0000313" key="10">
    <source>
        <dbReference type="Proteomes" id="UP000187425"/>
    </source>
</evidence>
<evidence type="ECO:0000256" key="4">
    <source>
        <dbReference type="ARBA" id="ARBA00022741"/>
    </source>
</evidence>
<dbReference type="Gene3D" id="3.10.410.10">
    <property type="entry name" value="Formyltetrahydrofolate synthetase, domain 3"/>
    <property type="match status" value="1"/>
</dbReference>
<dbReference type="GO" id="GO:0035999">
    <property type="term" value="P:tetrahydrofolate interconversion"/>
    <property type="evidence" value="ECO:0007669"/>
    <property type="project" value="UniProtKB-UniRule"/>
</dbReference>
<dbReference type="InterPro" id="IPR020628">
    <property type="entry name" value="Formate_THF_ligase_CS"/>
</dbReference>
<keyword evidence="5 8" id="KW-0067">ATP-binding</keyword>
<dbReference type="EMBL" id="MPTW01000012">
    <property type="protein sequence ID" value="OME67263.1"/>
    <property type="molecule type" value="Genomic_DNA"/>
</dbReference>
<evidence type="ECO:0000256" key="8">
    <source>
        <dbReference type="HAMAP-Rule" id="MF_01543"/>
    </source>
</evidence>
<dbReference type="NCBIfam" id="NF010030">
    <property type="entry name" value="PRK13505.1"/>
    <property type="match status" value="1"/>
</dbReference>
<organism evidence="9 10">
    <name type="scientific">Paenibacillus odorifer</name>
    <dbReference type="NCBI Taxonomy" id="189426"/>
    <lineage>
        <taxon>Bacteria</taxon>
        <taxon>Bacillati</taxon>
        <taxon>Bacillota</taxon>
        <taxon>Bacilli</taxon>
        <taxon>Bacillales</taxon>
        <taxon>Paenibacillaceae</taxon>
        <taxon>Paenibacillus</taxon>
    </lineage>
</organism>
<comment type="similarity">
    <text evidence="7 8">Belongs to the formate--tetrahydrofolate ligase family.</text>
</comment>
<comment type="caution">
    <text evidence="9">The sequence shown here is derived from an EMBL/GenBank/DDBJ whole genome shotgun (WGS) entry which is preliminary data.</text>
</comment>
<dbReference type="InterPro" id="IPR027417">
    <property type="entry name" value="P-loop_NTPase"/>
</dbReference>
<dbReference type="FunFam" id="3.30.1510.10:FF:000001">
    <property type="entry name" value="Formate--tetrahydrofolate ligase"/>
    <property type="match status" value="1"/>
</dbReference>
<dbReference type="InterPro" id="IPR000559">
    <property type="entry name" value="Formate_THF_ligase"/>
</dbReference>